<accession>A0ABU4S2U6</accession>
<keyword evidence="1" id="KW-0472">Membrane</keyword>
<evidence type="ECO:0008006" key="4">
    <source>
        <dbReference type="Google" id="ProtNLM"/>
    </source>
</evidence>
<comment type="caution">
    <text evidence="2">The sequence shown here is derived from an EMBL/GenBank/DDBJ whole genome shotgun (WGS) entry which is preliminary data.</text>
</comment>
<keyword evidence="3" id="KW-1185">Reference proteome</keyword>
<keyword evidence="1" id="KW-0812">Transmembrane</keyword>
<gene>
    <name evidence="2" type="ORF">SCD92_19050</name>
</gene>
<proteinExistence type="predicted"/>
<feature type="transmembrane region" description="Helical" evidence="1">
    <location>
        <begin position="94"/>
        <end position="113"/>
    </location>
</feature>
<name>A0ABU4S2U6_9GAMM</name>
<feature type="transmembrane region" description="Helical" evidence="1">
    <location>
        <begin position="119"/>
        <end position="140"/>
    </location>
</feature>
<feature type="transmembrane region" description="Helical" evidence="1">
    <location>
        <begin position="20"/>
        <end position="42"/>
    </location>
</feature>
<dbReference type="EMBL" id="JAXAFO010000063">
    <property type="protein sequence ID" value="MDX6851475.1"/>
    <property type="molecule type" value="Genomic_DNA"/>
</dbReference>
<evidence type="ECO:0000313" key="2">
    <source>
        <dbReference type="EMBL" id="MDX6851475.1"/>
    </source>
</evidence>
<reference evidence="2 3" key="1">
    <citation type="submission" date="2023-11" db="EMBL/GenBank/DDBJ databases">
        <title>Gilvimarinus fulvus sp. nov., isolated from the surface of Kelp.</title>
        <authorList>
            <person name="Sun Y.Y."/>
            <person name="Gong Y."/>
            <person name="Du Z.J."/>
        </authorList>
    </citation>
    <scope>NUCLEOTIDE SEQUENCE [LARGE SCALE GENOMIC DNA]</scope>
    <source>
        <strain evidence="2 3">SDUM040013</strain>
    </source>
</reference>
<evidence type="ECO:0000313" key="3">
    <source>
        <dbReference type="Proteomes" id="UP001273505"/>
    </source>
</evidence>
<organism evidence="2 3">
    <name type="scientific">Gilvimarinus gilvus</name>
    <dbReference type="NCBI Taxonomy" id="3058038"/>
    <lineage>
        <taxon>Bacteria</taxon>
        <taxon>Pseudomonadati</taxon>
        <taxon>Pseudomonadota</taxon>
        <taxon>Gammaproteobacteria</taxon>
        <taxon>Cellvibrionales</taxon>
        <taxon>Cellvibrionaceae</taxon>
        <taxon>Gilvimarinus</taxon>
    </lineage>
</organism>
<protein>
    <recommendedName>
        <fullName evidence="4">Glycerophosphoryl diester phosphodiesterase membrane domain-containing protein</fullName>
    </recommendedName>
</protein>
<dbReference type="RefSeq" id="WP_302722338.1">
    <property type="nucleotide sequence ID" value="NZ_JAULRU010000520.1"/>
</dbReference>
<feature type="transmembrane region" description="Helical" evidence="1">
    <location>
        <begin position="48"/>
        <end position="73"/>
    </location>
</feature>
<keyword evidence="1" id="KW-1133">Transmembrane helix</keyword>
<feature type="transmembrane region" description="Helical" evidence="1">
    <location>
        <begin position="186"/>
        <end position="207"/>
    </location>
</feature>
<feature type="transmembrane region" description="Helical" evidence="1">
    <location>
        <begin position="160"/>
        <end position="180"/>
    </location>
</feature>
<sequence>MAKDTSKVLAGALFFIKDNVRTLIMALLWPTIVLTLIDLTFYLELGFIYSFVFELISFIIQVIFAITIHRLVLLGPASLSRWGIVRWTWIETKFLIRFVVLSFAIFIPIILLVSTIPGIIVGALLALLLASRLSLVFPAIAIDKRMSFIESWRLTKNHFVLMMTVIVLLPILFGATVYIFQFMPYGYFLSIPLYLLFIVYEVVALSLSYHLIIDESKVDAEGTNNHFND</sequence>
<evidence type="ECO:0000256" key="1">
    <source>
        <dbReference type="SAM" id="Phobius"/>
    </source>
</evidence>
<dbReference type="Proteomes" id="UP001273505">
    <property type="component" value="Unassembled WGS sequence"/>
</dbReference>